<dbReference type="Pfam" id="PF05973">
    <property type="entry name" value="Gp49"/>
    <property type="match status" value="1"/>
</dbReference>
<dbReference type="RefSeq" id="WP_183176160.1">
    <property type="nucleotide sequence ID" value="NZ_CP045101.1"/>
</dbReference>
<sequence>MWTVITTDLFNQWLEQQDEPTQEKVLAALVVLQQQGPSLGRSLVDTVYESKFTNMKELRVQHRGRPLRAFFAFDPLRQAIVLCIADKGGKKRFYKDMLDIADEQYQLHLTTQGDKSNG</sequence>
<evidence type="ECO:0000313" key="2">
    <source>
        <dbReference type="Proteomes" id="UP000249282"/>
    </source>
</evidence>
<comment type="caution">
    <text evidence="1">The sequence shown here is derived from an EMBL/GenBank/DDBJ whole genome shotgun (WGS) entry which is preliminary data.</text>
</comment>
<evidence type="ECO:0000313" key="1">
    <source>
        <dbReference type="EMBL" id="PZQ83886.1"/>
    </source>
</evidence>
<protein>
    <submittedName>
        <fullName evidence="1">Addiction module toxin RelE</fullName>
    </submittedName>
</protein>
<dbReference type="Proteomes" id="UP000249282">
    <property type="component" value="Unassembled WGS sequence"/>
</dbReference>
<dbReference type="AlphaFoldDB" id="A0A2W5R2V3"/>
<reference evidence="1 2" key="1">
    <citation type="submission" date="2017-11" db="EMBL/GenBank/DDBJ databases">
        <title>Infants hospitalized years apart are colonized by the same room-sourced microbial strains.</title>
        <authorList>
            <person name="Brooks B."/>
            <person name="Olm M.R."/>
            <person name="Firek B.A."/>
            <person name="Baker R."/>
            <person name="Thomas B.C."/>
            <person name="Morowitz M.J."/>
            <person name="Banfield J.F."/>
        </authorList>
    </citation>
    <scope>NUCLEOTIDE SEQUENCE [LARGE SCALE GENOMIC DNA]</scope>
    <source>
        <strain evidence="1">S2_003_000_R3_20</strain>
    </source>
</reference>
<name>A0A2W5R2V3_ACIJO</name>
<accession>A0A2W5R2V3</accession>
<dbReference type="EMBL" id="QFQJ01000180">
    <property type="protein sequence ID" value="PZQ83886.1"/>
    <property type="molecule type" value="Genomic_DNA"/>
</dbReference>
<gene>
    <name evidence="1" type="ORF">DI542_17945</name>
</gene>
<proteinExistence type="predicted"/>
<organism evidence="1 2">
    <name type="scientific">Acinetobacter johnsonii</name>
    <dbReference type="NCBI Taxonomy" id="40214"/>
    <lineage>
        <taxon>Bacteria</taxon>
        <taxon>Pseudomonadati</taxon>
        <taxon>Pseudomonadota</taxon>
        <taxon>Gammaproteobacteria</taxon>
        <taxon>Moraxellales</taxon>
        <taxon>Moraxellaceae</taxon>
        <taxon>Acinetobacter</taxon>
    </lineage>
</organism>
<dbReference type="InterPro" id="IPR009241">
    <property type="entry name" value="HigB-like"/>
</dbReference>